<name>A0A6D2KZJ8_9BRAS</name>
<protein>
    <submittedName>
        <fullName evidence="1">Uncharacterized protein</fullName>
    </submittedName>
</protein>
<accession>A0A6D2KZJ8</accession>
<dbReference type="Proteomes" id="UP000467841">
    <property type="component" value="Unassembled WGS sequence"/>
</dbReference>
<keyword evidence="2" id="KW-1185">Reference proteome</keyword>
<reference evidence="1" key="1">
    <citation type="submission" date="2020-01" db="EMBL/GenBank/DDBJ databases">
        <authorList>
            <person name="Mishra B."/>
        </authorList>
    </citation>
    <scope>NUCLEOTIDE SEQUENCE [LARGE SCALE GENOMIC DNA]</scope>
</reference>
<dbReference type="EMBL" id="CACVBM020001697">
    <property type="protein sequence ID" value="CAA7057638.1"/>
    <property type="molecule type" value="Genomic_DNA"/>
</dbReference>
<gene>
    <name evidence="1" type="ORF">MERR_LOCUS44874</name>
</gene>
<organism evidence="1 2">
    <name type="scientific">Microthlaspi erraticum</name>
    <dbReference type="NCBI Taxonomy" id="1685480"/>
    <lineage>
        <taxon>Eukaryota</taxon>
        <taxon>Viridiplantae</taxon>
        <taxon>Streptophyta</taxon>
        <taxon>Embryophyta</taxon>
        <taxon>Tracheophyta</taxon>
        <taxon>Spermatophyta</taxon>
        <taxon>Magnoliopsida</taxon>
        <taxon>eudicotyledons</taxon>
        <taxon>Gunneridae</taxon>
        <taxon>Pentapetalae</taxon>
        <taxon>rosids</taxon>
        <taxon>malvids</taxon>
        <taxon>Brassicales</taxon>
        <taxon>Brassicaceae</taxon>
        <taxon>Coluteocarpeae</taxon>
        <taxon>Microthlaspi</taxon>
    </lineage>
</organism>
<dbReference type="AlphaFoldDB" id="A0A6D2KZJ8"/>
<comment type="caution">
    <text evidence="1">The sequence shown here is derived from an EMBL/GenBank/DDBJ whole genome shotgun (WGS) entry which is preliminary data.</text>
</comment>
<evidence type="ECO:0000313" key="2">
    <source>
        <dbReference type="Proteomes" id="UP000467841"/>
    </source>
</evidence>
<proteinExistence type="predicted"/>
<sequence length="212" mass="23130">MVYQNGLPWSTIMVYQKVLLSASHSVCVTNSCHQLVEVEFELQIGPLDRKHKNHNCRASLSLSTGSLGSYPYPSRGLLGMIPFTVLSPINGDLVMRPAVAVSVRLHVQYLLLLVVLMPSSVPLPLPQLLLVYTPYENQEWQPSRWSLSPTFSSDAASSSSSPDTHPSVEASETVPRFVLLGSGSLLLGSSIHLHQTARSSHSSQVPSSVWTP</sequence>
<evidence type="ECO:0000313" key="1">
    <source>
        <dbReference type="EMBL" id="CAA7057638.1"/>
    </source>
</evidence>